<dbReference type="InterPro" id="IPR011779">
    <property type="entry name" value="SO4_adenylTrfase_lsu"/>
</dbReference>
<keyword evidence="5" id="KW-0067">ATP-binding</keyword>
<dbReference type="InterPro" id="IPR031157">
    <property type="entry name" value="G_TR_CS"/>
</dbReference>
<dbReference type="Pfam" id="PF22594">
    <property type="entry name" value="GTP-eEF1A_C"/>
    <property type="match status" value="1"/>
</dbReference>
<dbReference type="InterPro" id="IPR054696">
    <property type="entry name" value="GTP-eEF1A_C"/>
</dbReference>
<accession>A0A1A7QYX4</accession>
<dbReference type="InterPro" id="IPR027417">
    <property type="entry name" value="P-loop_NTPase"/>
</dbReference>
<dbReference type="STRING" id="49280.A9996_11420"/>
<evidence type="ECO:0000256" key="4">
    <source>
        <dbReference type="ARBA" id="ARBA00022741"/>
    </source>
</evidence>
<dbReference type="PROSITE" id="PS00301">
    <property type="entry name" value="G_TR_1"/>
    <property type="match status" value="1"/>
</dbReference>
<organism evidence="8 9">
    <name type="scientific">Gelidibacter algens</name>
    <dbReference type="NCBI Taxonomy" id="49280"/>
    <lineage>
        <taxon>Bacteria</taxon>
        <taxon>Pseudomonadati</taxon>
        <taxon>Bacteroidota</taxon>
        <taxon>Flavobacteriia</taxon>
        <taxon>Flavobacteriales</taxon>
        <taxon>Flavobacteriaceae</taxon>
        <taxon>Gelidibacter</taxon>
    </lineage>
</organism>
<sequence>MEVLKIATAGSVDDGKSTLIGRILYDTKSLTSDKLEAIKKTSKQKGYDYLDFSLATDGLVAEREQGITIDVAHIYFSTQTKSYIIADTPGHVEYTRNMVTGASTSQAAIILIDARKGVIEQTNRHFFINNLLRVKEVIVAINKMDLVDFSEAIYNNIKADFEVLMSKRDYQEQNITFIPVSALNGDNVVHKSKNTPWYKGQTLLEHFESLDHKDIYNVGTPRFPVQYVIRPKTEEFHDFRGYAGKVYGGQLSVGDEVVALPSQTKSKIKEIFVYDQSYLTASRRSSVTITLEDDINVSRGDMLVKVDDLPTIDKQFTATISWMDSQNLVTGNKYVLQHGVNKVLAKVDVIHHRIHPDYSGVEENISALGMNDIASVTFKLNKPIFFDPFKNHRTNGSFILIDSQSNNTVGAGFIQ</sequence>
<evidence type="ECO:0000256" key="3">
    <source>
        <dbReference type="ARBA" id="ARBA00022695"/>
    </source>
</evidence>
<dbReference type="CDD" id="cd04166">
    <property type="entry name" value="CysN_ATPS"/>
    <property type="match status" value="1"/>
</dbReference>
<keyword evidence="3 8" id="KW-0548">Nucleotidyltransferase</keyword>
<feature type="domain" description="Tr-type G" evidence="7">
    <location>
        <begin position="1"/>
        <end position="222"/>
    </location>
</feature>
<gene>
    <name evidence="8" type="ORF">LX77_02486</name>
</gene>
<evidence type="ECO:0000313" key="8">
    <source>
        <dbReference type="EMBL" id="RAJ22539.1"/>
    </source>
</evidence>
<dbReference type="InterPro" id="IPR050100">
    <property type="entry name" value="TRAFAC_GTPase_members"/>
</dbReference>
<dbReference type="FunFam" id="3.40.50.300:FF:000119">
    <property type="entry name" value="Sulfate adenylyltransferase subunit 1"/>
    <property type="match status" value="1"/>
</dbReference>
<dbReference type="GO" id="GO:0005524">
    <property type="term" value="F:ATP binding"/>
    <property type="evidence" value="ECO:0007669"/>
    <property type="project" value="UniProtKB-KW"/>
</dbReference>
<evidence type="ECO:0000256" key="6">
    <source>
        <dbReference type="ARBA" id="ARBA00023134"/>
    </source>
</evidence>
<dbReference type="InterPro" id="IPR009000">
    <property type="entry name" value="Transl_B-barrel_sf"/>
</dbReference>
<name>A0A1A7QYX4_9FLAO</name>
<dbReference type="InterPro" id="IPR044139">
    <property type="entry name" value="CysN_NoDQ_III"/>
</dbReference>
<protein>
    <recommendedName>
        <fullName evidence="1">sulfate adenylyltransferase</fullName>
        <ecNumber evidence="1">2.7.7.4</ecNumber>
    </recommendedName>
</protein>
<dbReference type="PROSITE" id="PS51722">
    <property type="entry name" value="G_TR_2"/>
    <property type="match status" value="1"/>
</dbReference>
<keyword evidence="2 8" id="KW-0808">Transferase</keyword>
<reference evidence="8 9" key="1">
    <citation type="submission" date="2018-06" db="EMBL/GenBank/DDBJ databases">
        <title>Genomic Encyclopedia of Archaeal and Bacterial Type Strains, Phase II (KMG-II): from individual species to whole genera.</title>
        <authorList>
            <person name="Goeker M."/>
        </authorList>
    </citation>
    <scope>NUCLEOTIDE SEQUENCE [LARGE SCALE GENOMIC DNA]</scope>
    <source>
        <strain evidence="8 9">DSM 12408</strain>
    </source>
</reference>
<evidence type="ECO:0000313" key="9">
    <source>
        <dbReference type="Proteomes" id="UP000248987"/>
    </source>
</evidence>
<dbReference type="GO" id="GO:0006790">
    <property type="term" value="P:sulfur compound metabolic process"/>
    <property type="evidence" value="ECO:0007669"/>
    <property type="project" value="InterPro"/>
</dbReference>
<keyword evidence="4" id="KW-0547">Nucleotide-binding</keyword>
<dbReference type="NCBIfam" id="TIGR02034">
    <property type="entry name" value="CysN"/>
    <property type="match status" value="1"/>
</dbReference>
<dbReference type="OrthoDB" id="9804504at2"/>
<dbReference type="RefSeq" id="WP_066434866.1">
    <property type="nucleotide sequence ID" value="NZ_LZRN01000022.1"/>
</dbReference>
<dbReference type="GO" id="GO:0005525">
    <property type="term" value="F:GTP binding"/>
    <property type="evidence" value="ECO:0007669"/>
    <property type="project" value="UniProtKB-KW"/>
</dbReference>
<keyword evidence="6" id="KW-0342">GTP-binding</keyword>
<evidence type="ECO:0000259" key="7">
    <source>
        <dbReference type="PROSITE" id="PS51722"/>
    </source>
</evidence>
<comment type="caution">
    <text evidence="8">The sequence shown here is derived from an EMBL/GenBank/DDBJ whole genome shotgun (WGS) entry which is preliminary data.</text>
</comment>
<evidence type="ECO:0000256" key="1">
    <source>
        <dbReference type="ARBA" id="ARBA00012391"/>
    </source>
</evidence>
<dbReference type="CDD" id="cd04095">
    <property type="entry name" value="CysN_NoDQ_III"/>
    <property type="match status" value="1"/>
</dbReference>
<dbReference type="GO" id="GO:0004781">
    <property type="term" value="F:sulfate adenylyltransferase (ATP) activity"/>
    <property type="evidence" value="ECO:0007669"/>
    <property type="project" value="UniProtKB-EC"/>
</dbReference>
<dbReference type="PRINTS" id="PR00315">
    <property type="entry name" value="ELONGATNFCT"/>
</dbReference>
<dbReference type="EC" id="2.7.7.4" evidence="1"/>
<evidence type="ECO:0000256" key="2">
    <source>
        <dbReference type="ARBA" id="ARBA00022679"/>
    </source>
</evidence>
<dbReference type="InterPro" id="IPR000795">
    <property type="entry name" value="T_Tr_GTP-bd_dom"/>
</dbReference>
<dbReference type="Gene3D" id="2.40.30.10">
    <property type="entry name" value="Translation factors"/>
    <property type="match status" value="2"/>
</dbReference>
<dbReference type="InterPro" id="IPR041757">
    <property type="entry name" value="CysN_GTP-bd"/>
</dbReference>
<dbReference type="InterPro" id="IPR044138">
    <property type="entry name" value="CysN_II"/>
</dbReference>
<dbReference type="EMBL" id="QLLQ01000009">
    <property type="protein sequence ID" value="RAJ22539.1"/>
    <property type="molecule type" value="Genomic_DNA"/>
</dbReference>
<evidence type="ECO:0000256" key="5">
    <source>
        <dbReference type="ARBA" id="ARBA00022840"/>
    </source>
</evidence>
<dbReference type="SUPFAM" id="SSF50447">
    <property type="entry name" value="Translation proteins"/>
    <property type="match status" value="1"/>
</dbReference>
<dbReference type="Gene3D" id="3.40.50.300">
    <property type="entry name" value="P-loop containing nucleotide triphosphate hydrolases"/>
    <property type="match status" value="1"/>
</dbReference>
<dbReference type="AlphaFoldDB" id="A0A1A7QYX4"/>
<dbReference type="SUPFAM" id="SSF52540">
    <property type="entry name" value="P-loop containing nucleoside triphosphate hydrolases"/>
    <property type="match status" value="1"/>
</dbReference>
<dbReference type="PANTHER" id="PTHR23115">
    <property type="entry name" value="TRANSLATION FACTOR"/>
    <property type="match status" value="1"/>
</dbReference>
<keyword evidence="9" id="KW-1185">Reference proteome</keyword>
<dbReference type="InterPro" id="IPR009001">
    <property type="entry name" value="Transl_elong_EF1A/Init_IF2_C"/>
</dbReference>
<dbReference type="GO" id="GO:0003924">
    <property type="term" value="F:GTPase activity"/>
    <property type="evidence" value="ECO:0007669"/>
    <property type="project" value="InterPro"/>
</dbReference>
<dbReference type="Pfam" id="PF00009">
    <property type="entry name" value="GTP_EFTU"/>
    <property type="match status" value="1"/>
</dbReference>
<dbReference type="SUPFAM" id="SSF50465">
    <property type="entry name" value="EF-Tu/eEF-1alpha/eIF2-gamma C-terminal domain"/>
    <property type="match status" value="1"/>
</dbReference>
<proteinExistence type="predicted"/>
<dbReference type="Proteomes" id="UP000248987">
    <property type="component" value="Unassembled WGS sequence"/>
</dbReference>
<dbReference type="CDD" id="cd03695">
    <property type="entry name" value="CysN_NodQ_II"/>
    <property type="match status" value="1"/>
</dbReference>